<evidence type="ECO:0000259" key="14">
    <source>
        <dbReference type="Pfam" id="PF00080"/>
    </source>
</evidence>
<comment type="similarity">
    <text evidence="3">Belongs to the Cu-Zn superoxide dismutase family.</text>
</comment>
<keyword evidence="16" id="KW-1185">Reference proteome</keyword>
<comment type="cofactor">
    <cofactor evidence="1">
        <name>Cu cation</name>
        <dbReference type="ChEBI" id="CHEBI:23378"/>
    </cofactor>
</comment>
<dbReference type="InterPro" id="IPR036423">
    <property type="entry name" value="SOD-like_Cu/Zn_dom_sf"/>
</dbReference>
<evidence type="ECO:0000256" key="3">
    <source>
        <dbReference type="ARBA" id="ARBA00010457"/>
    </source>
</evidence>
<dbReference type="PANTHER" id="PTHR10003">
    <property type="entry name" value="SUPEROXIDE DISMUTASE CU-ZN -RELATED"/>
    <property type="match status" value="1"/>
</dbReference>
<dbReference type="GO" id="GO:0004784">
    <property type="term" value="F:superoxide dismutase activity"/>
    <property type="evidence" value="ECO:0007669"/>
    <property type="project" value="UniProtKB-EC"/>
</dbReference>
<dbReference type="EMBL" id="OV725082">
    <property type="protein sequence ID" value="CAH1405946.1"/>
    <property type="molecule type" value="Genomic_DNA"/>
</dbReference>
<feature type="signal peptide" evidence="13">
    <location>
        <begin position="1"/>
        <end position="15"/>
    </location>
</feature>
<keyword evidence="7" id="KW-0049">Antioxidant</keyword>
<keyword evidence="9" id="KW-0186">Copper</keyword>
<name>A0A9P0HPR0_NEZVI</name>
<proteinExistence type="inferred from homology"/>
<evidence type="ECO:0000256" key="6">
    <source>
        <dbReference type="ARBA" id="ARBA00022833"/>
    </source>
</evidence>
<dbReference type="InterPro" id="IPR024134">
    <property type="entry name" value="SOD_Cu/Zn_/chaperone"/>
</dbReference>
<evidence type="ECO:0000256" key="10">
    <source>
        <dbReference type="ARBA" id="ARBA00023157"/>
    </source>
</evidence>
<keyword evidence="10" id="KW-1015">Disulfide bond</keyword>
<evidence type="ECO:0000313" key="16">
    <source>
        <dbReference type="Proteomes" id="UP001152798"/>
    </source>
</evidence>
<feature type="chain" id="PRO_5040477277" description="superoxide dismutase" evidence="13">
    <location>
        <begin position="16"/>
        <end position="233"/>
    </location>
</feature>
<dbReference type="OrthoDB" id="2015551at2759"/>
<dbReference type="InterPro" id="IPR001424">
    <property type="entry name" value="SOD_Cu_Zn_dom"/>
</dbReference>
<dbReference type="PROSITE" id="PS00087">
    <property type="entry name" value="SOD_CU_ZN_1"/>
    <property type="match status" value="1"/>
</dbReference>
<comment type="catalytic activity">
    <reaction evidence="11">
        <text>2 superoxide + 2 H(+) = H2O2 + O2</text>
        <dbReference type="Rhea" id="RHEA:20696"/>
        <dbReference type="ChEBI" id="CHEBI:15378"/>
        <dbReference type="ChEBI" id="CHEBI:15379"/>
        <dbReference type="ChEBI" id="CHEBI:16240"/>
        <dbReference type="ChEBI" id="CHEBI:18421"/>
        <dbReference type="EC" id="1.15.1.1"/>
    </reaction>
</comment>
<evidence type="ECO:0000256" key="7">
    <source>
        <dbReference type="ARBA" id="ARBA00022862"/>
    </source>
</evidence>
<protein>
    <recommendedName>
        <fullName evidence="4">superoxide dismutase</fullName>
        <ecNumber evidence="4">1.15.1.1</ecNumber>
    </recommendedName>
</protein>
<evidence type="ECO:0000256" key="12">
    <source>
        <dbReference type="SAM" id="MobiDB-lite"/>
    </source>
</evidence>
<dbReference type="InterPro" id="IPR018152">
    <property type="entry name" value="SOD_Cu/Zn_BS"/>
</dbReference>
<evidence type="ECO:0000256" key="8">
    <source>
        <dbReference type="ARBA" id="ARBA00023002"/>
    </source>
</evidence>
<dbReference type="GO" id="GO:0005507">
    <property type="term" value="F:copper ion binding"/>
    <property type="evidence" value="ECO:0007669"/>
    <property type="project" value="InterPro"/>
</dbReference>
<reference evidence="15" key="1">
    <citation type="submission" date="2022-01" db="EMBL/GenBank/DDBJ databases">
        <authorList>
            <person name="King R."/>
        </authorList>
    </citation>
    <scope>NUCLEOTIDE SEQUENCE</scope>
</reference>
<dbReference type="SUPFAM" id="SSF49329">
    <property type="entry name" value="Cu,Zn superoxide dismutase-like"/>
    <property type="match status" value="1"/>
</dbReference>
<gene>
    <name evidence="15" type="ORF">NEZAVI_LOCUS14001</name>
</gene>
<evidence type="ECO:0000256" key="5">
    <source>
        <dbReference type="ARBA" id="ARBA00022723"/>
    </source>
</evidence>
<dbReference type="PRINTS" id="PR00068">
    <property type="entry name" value="CUZNDISMTASE"/>
</dbReference>
<sequence>MKLLVLSVLLAFASSANVPKKRAAYYPNVFYTSLPYLQNDGNNYEVWLTYVPVPVPTAIVELKGEGSEVSGRITFTQPQGGPVIYTGNVTGLSEGLHGFHIHEFGDVSKDCKSVGAHFNPGYTHHGGPADPYRHIGDLGNIKANAEGLAQVHDSDHLISLHGHNSIIGRSLVISANKDDYGRGGDKESLRTGNSGDTVACGAIVWIHPVRPKPPQEGESAKPEGGADTEIVEP</sequence>
<dbReference type="AlphaFoldDB" id="A0A9P0HPR0"/>
<keyword evidence="13" id="KW-0732">Signal</keyword>
<dbReference type="Pfam" id="PF00080">
    <property type="entry name" value="Sod_Cu"/>
    <property type="match status" value="1"/>
</dbReference>
<keyword evidence="8" id="KW-0560">Oxidoreductase</keyword>
<dbReference type="FunFam" id="2.60.40.200:FF:000003">
    <property type="entry name" value="Superoxide dismutase [Cu-Zn], chloroplastic"/>
    <property type="match status" value="1"/>
</dbReference>
<feature type="domain" description="Superoxide dismutase copper/zinc binding" evidence="14">
    <location>
        <begin position="69"/>
        <end position="203"/>
    </location>
</feature>
<dbReference type="Proteomes" id="UP001152798">
    <property type="component" value="Chromosome 6"/>
</dbReference>
<evidence type="ECO:0000256" key="4">
    <source>
        <dbReference type="ARBA" id="ARBA00012682"/>
    </source>
</evidence>
<evidence type="ECO:0000256" key="2">
    <source>
        <dbReference type="ARBA" id="ARBA00001947"/>
    </source>
</evidence>
<comment type="cofactor">
    <cofactor evidence="2">
        <name>Zn(2+)</name>
        <dbReference type="ChEBI" id="CHEBI:29105"/>
    </cofactor>
</comment>
<keyword evidence="6" id="KW-0862">Zinc</keyword>
<dbReference type="Gene3D" id="2.60.40.200">
    <property type="entry name" value="Superoxide dismutase, copper/zinc binding domain"/>
    <property type="match status" value="1"/>
</dbReference>
<dbReference type="EC" id="1.15.1.1" evidence="4"/>
<evidence type="ECO:0000256" key="1">
    <source>
        <dbReference type="ARBA" id="ARBA00001935"/>
    </source>
</evidence>
<keyword evidence="5" id="KW-0479">Metal-binding</keyword>
<feature type="region of interest" description="Disordered" evidence="12">
    <location>
        <begin position="208"/>
        <end position="233"/>
    </location>
</feature>
<dbReference type="CDD" id="cd00305">
    <property type="entry name" value="Cu-Zn_Superoxide_Dismutase"/>
    <property type="match status" value="1"/>
</dbReference>
<organism evidence="15 16">
    <name type="scientific">Nezara viridula</name>
    <name type="common">Southern green stink bug</name>
    <name type="synonym">Cimex viridulus</name>
    <dbReference type="NCBI Taxonomy" id="85310"/>
    <lineage>
        <taxon>Eukaryota</taxon>
        <taxon>Metazoa</taxon>
        <taxon>Ecdysozoa</taxon>
        <taxon>Arthropoda</taxon>
        <taxon>Hexapoda</taxon>
        <taxon>Insecta</taxon>
        <taxon>Pterygota</taxon>
        <taxon>Neoptera</taxon>
        <taxon>Paraneoptera</taxon>
        <taxon>Hemiptera</taxon>
        <taxon>Heteroptera</taxon>
        <taxon>Panheteroptera</taxon>
        <taxon>Pentatomomorpha</taxon>
        <taxon>Pentatomoidea</taxon>
        <taxon>Pentatomidae</taxon>
        <taxon>Pentatominae</taxon>
        <taxon>Nezara</taxon>
    </lineage>
</organism>
<accession>A0A9P0HPR0</accession>
<evidence type="ECO:0000256" key="11">
    <source>
        <dbReference type="ARBA" id="ARBA00049204"/>
    </source>
</evidence>
<evidence type="ECO:0000313" key="15">
    <source>
        <dbReference type="EMBL" id="CAH1405946.1"/>
    </source>
</evidence>
<evidence type="ECO:0000256" key="13">
    <source>
        <dbReference type="SAM" id="SignalP"/>
    </source>
</evidence>
<evidence type="ECO:0000256" key="9">
    <source>
        <dbReference type="ARBA" id="ARBA00023008"/>
    </source>
</evidence>